<keyword evidence="5" id="KW-1185">Reference proteome</keyword>
<dbReference type="InterPro" id="IPR013113">
    <property type="entry name" value="SIP_FAD-bd"/>
</dbReference>
<dbReference type="Proteomes" id="UP000273516">
    <property type="component" value="Unassembled WGS sequence"/>
</dbReference>
<name>A0A3M0MMK5_9RHOB</name>
<feature type="domain" description="Siderophore-interacting FAD-binding" evidence="3">
    <location>
        <begin position="109"/>
        <end position="218"/>
    </location>
</feature>
<dbReference type="Gene3D" id="2.40.30.10">
    <property type="entry name" value="Translation factors"/>
    <property type="match status" value="1"/>
</dbReference>
<dbReference type="Pfam" id="PF08021">
    <property type="entry name" value="FAD_binding_9"/>
    <property type="match status" value="1"/>
</dbReference>
<dbReference type="RefSeq" id="WP_122110640.1">
    <property type="nucleotide sequence ID" value="NZ_QOKZ01000001.1"/>
</dbReference>
<comment type="similarity">
    <text evidence="1">Belongs to the SIP oxidoreductase family.</text>
</comment>
<dbReference type="EMBL" id="QOKZ01000001">
    <property type="protein sequence ID" value="RMC37554.1"/>
    <property type="molecule type" value="Genomic_DNA"/>
</dbReference>
<feature type="domain" description="SIP-like Rossmann fold" evidence="2">
    <location>
        <begin position="223"/>
        <end position="323"/>
    </location>
</feature>
<dbReference type="AlphaFoldDB" id="A0A3M0MMK5"/>
<evidence type="ECO:0000313" key="5">
    <source>
        <dbReference type="Proteomes" id="UP000273516"/>
    </source>
</evidence>
<organism evidence="4 5">
    <name type="scientific">Paracoccus alkanivorans</name>
    <dbReference type="NCBI Taxonomy" id="2116655"/>
    <lineage>
        <taxon>Bacteria</taxon>
        <taxon>Pseudomonadati</taxon>
        <taxon>Pseudomonadota</taxon>
        <taxon>Alphaproteobacteria</taxon>
        <taxon>Rhodobacterales</taxon>
        <taxon>Paracoccaceae</taxon>
        <taxon>Paracoccus</taxon>
    </lineage>
</organism>
<sequence length="324" mass="35047">MSHIRHHRSTGIIPQASGAAVAALKARAAAWEVPLVETPDQLSMFVWDCELRLKIEADSLRIDLSGPEARLIGILRDSATELFAEVGLSAKWDQLDVGALAPGLSLMRVEAVTSLTPGFIRVRLSGSDAPRFGERSLHFRLLLPPAGRTPVWPRIAETGRTAWPEGEDALHRPVYTVAAQSGNWIDFDIFRHENSPTCDWAMSNPAGQEVGILGPGGGWCPEADRLWLFGDETALPAIARMLDLARGQVCAALCVRPEDMGALAGDARVDRVDDLLAALSGLPEPGEGDFVWFAGPAEQARAARKHLLSLGMAKKDFMSAAYWG</sequence>
<evidence type="ECO:0000259" key="2">
    <source>
        <dbReference type="Pfam" id="PF04954"/>
    </source>
</evidence>
<dbReference type="PANTHER" id="PTHR30157:SF0">
    <property type="entry name" value="NADPH-DEPENDENT FERRIC-CHELATE REDUCTASE"/>
    <property type="match status" value="1"/>
</dbReference>
<dbReference type="PANTHER" id="PTHR30157">
    <property type="entry name" value="FERRIC REDUCTASE, NADPH-DEPENDENT"/>
    <property type="match status" value="1"/>
</dbReference>
<dbReference type="Gene3D" id="3.40.50.80">
    <property type="entry name" value="Nucleotide-binding domain of ferredoxin-NADP reductase (FNR) module"/>
    <property type="match status" value="1"/>
</dbReference>
<dbReference type="InterPro" id="IPR039374">
    <property type="entry name" value="SIP_fam"/>
</dbReference>
<reference evidence="4 5" key="1">
    <citation type="submission" date="2018-07" db="EMBL/GenBank/DDBJ databases">
        <authorList>
            <person name="Zhang Y."/>
            <person name="Wang L."/>
            <person name="Ma S."/>
        </authorList>
    </citation>
    <scope>NUCLEOTIDE SEQUENCE [LARGE SCALE GENOMIC DNA]</scope>
    <source>
        <strain evidence="4 5">4-2</strain>
    </source>
</reference>
<dbReference type="CDD" id="cd06193">
    <property type="entry name" value="siderophore_interacting"/>
    <property type="match status" value="1"/>
</dbReference>
<dbReference type="InterPro" id="IPR007037">
    <property type="entry name" value="SIP_rossman_dom"/>
</dbReference>
<proteinExistence type="inferred from homology"/>
<evidence type="ECO:0000259" key="3">
    <source>
        <dbReference type="Pfam" id="PF08021"/>
    </source>
</evidence>
<protein>
    <submittedName>
        <fullName evidence="4">Siderophore-interacting protein</fullName>
    </submittedName>
</protein>
<dbReference type="OrthoDB" id="9814826at2"/>
<evidence type="ECO:0000313" key="4">
    <source>
        <dbReference type="EMBL" id="RMC37554.1"/>
    </source>
</evidence>
<dbReference type="InterPro" id="IPR039261">
    <property type="entry name" value="FNR_nucleotide-bd"/>
</dbReference>
<gene>
    <name evidence="4" type="ORF">C9E81_02035</name>
</gene>
<dbReference type="Pfam" id="PF04954">
    <property type="entry name" value="SIP"/>
    <property type="match status" value="1"/>
</dbReference>
<evidence type="ECO:0000256" key="1">
    <source>
        <dbReference type="ARBA" id="ARBA00035644"/>
    </source>
</evidence>
<accession>A0A3M0MMK5</accession>
<comment type="caution">
    <text evidence="4">The sequence shown here is derived from an EMBL/GenBank/DDBJ whole genome shotgun (WGS) entry which is preliminary data.</text>
</comment>